<proteinExistence type="predicted"/>
<sequence length="128" mass="14367">MSSSFRTATASLRRSSAVGSMRYDDDENELIWAAVERLPTFERARTSVFDHWDGGDNGSGEQNKMKDLIKVPGVKTHKAKIHILKDISGIIKPSRKVLREVLTKSNIIGRIRSKPPNRLHLEGNVSQD</sequence>
<reference evidence="1 2" key="1">
    <citation type="journal article" date="2014" name="Agronomy (Basel)">
        <title>A Draft Genome Sequence for Ensete ventricosum, the Drought-Tolerant Tree Against Hunger.</title>
        <authorList>
            <person name="Harrison J."/>
            <person name="Moore K.A."/>
            <person name="Paszkiewicz K."/>
            <person name="Jones T."/>
            <person name="Grant M."/>
            <person name="Ambacheew D."/>
            <person name="Muzemil S."/>
            <person name="Studholme D.J."/>
        </authorList>
    </citation>
    <scope>NUCLEOTIDE SEQUENCE [LARGE SCALE GENOMIC DNA]</scope>
</reference>
<dbReference type="EMBL" id="AMZH03005810">
    <property type="protein sequence ID" value="RRT65453.1"/>
    <property type="molecule type" value="Genomic_DNA"/>
</dbReference>
<evidence type="ECO:0000313" key="2">
    <source>
        <dbReference type="Proteomes" id="UP000287651"/>
    </source>
</evidence>
<organism evidence="1 2">
    <name type="scientific">Ensete ventricosum</name>
    <name type="common">Abyssinian banana</name>
    <name type="synonym">Musa ensete</name>
    <dbReference type="NCBI Taxonomy" id="4639"/>
    <lineage>
        <taxon>Eukaryota</taxon>
        <taxon>Viridiplantae</taxon>
        <taxon>Streptophyta</taxon>
        <taxon>Embryophyta</taxon>
        <taxon>Tracheophyta</taxon>
        <taxon>Spermatophyta</taxon>
        <taxon>Magnoliopsida</taxon>
        <taxon>Liliopsida</taxon>
        <taxon>Zingiberales</taxon>
        <taxon>Musaceae</taxon>
        <taxon>Ensete</taxon>
    </lineage>
</organism>
<dbReference type="AlphaFoldDB" id="A0A426ZN58"/>
<gene>
    <name evidence="1" type="ORF">B296_00016870</name>
</gene>
<dbReference type="Proteomes" id="UP000287651">
    <property type="component" value="Unassembled WGS sequence"/>
</dbReference>
<protein>
    <submittedName>
        <fullName evidence="1">Uncharacterized protein</fullName>
    </submittedName>
</protein>
<evidence type="ECO:0000313" key="1">
    <source>
        <dbReference type="EMBL" id="RRT65453.1"/>
    </source>
</evidence>
<name>A0A426ZN58_ENSVE</name>
<accession>A0A426ZN58</accession>
<comment type="caution">
    <text evidence="1">The sequence shown here is derived from an EMBL/GenBank/DDBJ whole genome shotgun (WGS) entry which is preliminary data.</text>
</comment>